<proteinExistence type="predicted"/>
<evidence type="ECO:0000256" key="1">
    <source>
        <dbReference type="SAM" id="Phobius"/>
    </source>
</evidence>
<dbReference type="PANTHER" id="PTHR37947">
    <property type="entry name" value="BLL2462 PROTEIN"/>
    <property type="match status" value="1"/>
</dbReference>
<keyword evidence="1" id="KW-0812">Transmembrane</keyword>
<dbReference type="EMBL" id="CP036298">
    <property type="protein sequence ID" value="QDV28083.1"/>
    <property type="molecule type" value="Genomic_DNA"/>
</dbReference>
<dbReference type="InterPro" id="IPR013783">
    <property type="entry name" value="Ig-like_fold"/>
</dbReference>
<dbReference type="InterPro" id="IPR036465">
    <property type="entry name" value="vWFA_dom_sf"/>
</dbReference>
<accession>A0A518GHL3</accession>
<evidence type="ECO:0000259" key="2">
    <source>
        <dbReference type="PROSITE" id="PS50234"/>
    </source>
</evidence>
<name>A0A518GHL3_9BACT</name>
<dbReference type="InterPro" id="IPR029062">
    <property type="entry name" value="Class_I_gatase-like"/>
</dbReference>
<evidence type="ECO:0000313" key="3">
    <source>
        <dbReference type="EMBL" id="QDV28083.1"/>
    </source>
</evidence>
<dbReference type="PANTHER" id="PTHR37947:SF1">
    <property type="entry name" value="BLL2462 PROTEIN"/>
    <property type="match status" value="1"/>
</dbReference>
<dbReference type="AlphaFoldDB" id="A0A518GHL3"/>
<dbReference type="SUPFAM" id="SSF52317">
    <property type="entry name" value="Class I glutamine amidotransferase-like"/>
    <property type="match status" value="1"/>
</dbReference>
<dbReference type="OrthoDB" id="252901at2"/>
<dbReference type="Gene3D" id="3.40.50.880">
    <property type="match status" value="1"/>
</dbReference>
<dbReference type="Gene3D" id="2.60.40.10">
    <property type="entry name" value="Immunoglobulins"/>
    <property type="match status" value="1"/>
</dbReference>
<feature type="domain" description="VWFA" evidence="2">
    <location>
        <begin position="84"/>
        <end position="231"/>
    </location>
</feature>
<keyword evidence="4" id="KW-1185">Reference proteome</keyword>
<evidence type="ECO:0000313" key="4">
    <source>
        <dbReference type="Proteomes" id="UP000318017"/>
    </source>
</evidence>
<feature type="transmembrane region" description="Helical" evidence="1">
    <location>
        <begin position="20"/>
        <end position="41"/>
    </location>
</feature>
<dbReference type="RefSeq" id="WP_145086476.1">
    <property type="nucleotide sequence ID" value="NZ_CP036298.1"/>
</dbReference>
<dbReference type="Pfam" id="PF00092">
    <property type="entry name" value="VWA"/>
    <property type="match status" value="1"/>
</dbReference>
<feature type="transmembrane region" description="Helical" evidence="1">
    <location>
        <begin position="53"/>
        <end position="76"/>
    </location>
</feature>
<gene>
    <name evidence="3" type="ORF">Q31a_64760</name>
</gene>
<organism evidence="3 4">
    <name type="scientific">Aureliella helgolandensis</name>
    <dbReference type="NCBI Taxonomy" id="2527968"/>
    <lineage>
        <taxon>Bacteria</taxon>
        <taxon>Pseudomonadati</taxon>
        <taxon>Planctomycetota</taxon>
        <taxon>Planctomycetia</taxon>
        <taxon>Pirellulales</taxon>
        <taxon>Pirellulaceae</taxon>
        <taxon>Aureliella</taxon>
    </lineage>
</organism>
<dbReference type="Proteomes" id="UP000318017">
    <property type="component" value="Chromosome"/>
</dbReference>
<dbReference type="SMART" id="SM00327">
    <property type="entry name" value="VWA"/>
    <property type="match status" value="1"/>
</dbReference>
<reference evidence="3 4" key="1">
    <citation type="submission" date="2019-02" db="EMBL/GenBank/DDBJ databases">
        <title>Deep-cultivation of Planctomycetes and their phenomic and genomic characterization uncovers novel biology.</title>
        <authorList>
            <person name="Wiegand S."/>
            <person name="Jogler M."/>
            <person name="Boedeker C."/>
            <person name="Pinto D."/>
            <person name="Vollmers J."/>
            <person name="Rivas-Marin E."/>
            <person name="Kohn T."/>
            <person name="Peeters S.H."/>
            <person name="Heuer A."/>
            <person name="Rast P."/>
            <person name="Oberbeckmann S."/>
            <person name="Bunk B."/>
            <person name="Jeske O."/>
            <person name="Meyerdierks A."/>
            <person name="Storesund J.E."/>
            <person name="Kallscheuer N."/>
            <person name="Luecker S."/>
            <person name="Lage O.M."/>
            <person name="Pohl T."/>
            <person name="Merkel B.J."/>
            <person name="Hornburger P."/>
            <person name="Mueller R.-W."/>
            <person name="Bruemmer F."/>
            <person name="Labrenz M."/>
            <person name="Spormann A.M."/>
            <person name="Op den Camp H."/>
            <person name="Overmann J."/>
            <person name="Amann R."/>
            <person name="Jetten M.S.M."/>
            <person name="Mascher T."/>
            <person name="Medema M.H."/>
            <person name="Devos D.P."/>
            <person name="Kaster A.-K."/>
            <person name="Ovreas L."/>
            <person name="Rohde M."/>
            <person name="Galperin M.Y."/>
            <person name="Jogler C."/>
        </authorList>
    </citation>
    <scope>NUCLEOTIDE SEQUENCE [LARGE SCALE GENOMIC DNA]</scope>
    <source>
        <strain evidence="3 4">Q31a</strain>
    </source>
</reference>
<dbReference type="PROSITE" id="PS50234">
    <property type="entry name" value="VWFA"/>
    <property type="match status" value="1"/>
</dbReference>
<keyword evidence="1" id="KW-0472">Membrane</keyword>
<dbReference type="Gene3D" id="3.40.50.410">
    <property type="entry name" value="von Willebrand factor, type A domain"/>
    <property type="match status" value="1"/>
</dbReference>
<dbReference type="KEGG" id="ahel:Q31a_64760"/>
<keyword evidence="1" id="KW-1133">Transmembrane helix</keyword>
<dbReference type="SUPFAM" id="SSF53300">
    <property type="entry name" value="vWA-like"/>
    <property type="match status" value="1"/>
</dbReference>
<protein>
    <recommendedName>
        <fullName evidence="2">VWFA domain-containing protein</fullName>
    </recommendedName>
</protein>
<feature type="transmembrane region" description="Helical" evidence="1">
    <location>
        <begin position="738"/>
        <end position="758"/>
    </location>
</feature>
<sequence length="765" mass="84098">MNELSADNHIDTMLQATRPLPLWAAIVLLLLGLAFVGWIYSSERGRASRTKRVVLATLRLSLLALVVWMLGGWNWLRFTSERPELIVVLDHSTSMGTQDVEQGREAISRLDRGLDILSGVSGRQRRELSSQYQTRWIVAAEHSKPITASWTDPQGLREQVAADGAHSHLGDALGEVIERQVGTGTAAIVFLSDGINTSGRSLADAAQLARHAALPVFVVAIGRDVARPDLRVADVLVERDVYLGDQVVVELSVIATDIQQAVTTLRLRDKGNGRVLDESQVEWSATRNQQSVRLSFVPQQPGIMSLMVEASALEDESELDNNVQSFEVNVQDKVIRALLVFQTPSYEFRFLKNLLERSTEQSDQQSASFELSSVLQEADASYVQQDASAIRLVPSDQATLDNYDVFIFGPCDPSLISRSSQQAIYEAVTNDGAGCIFIQGQGAPALEWAGWPLAGLLPVEGGGTGLNPSPQTGTYRWSPTSIGQGSLPLQLEESPRQSLELWDRLPPLHSIGQVGGLKPGVQVLAEAIELSSGAAQPLLLSQFAGAGRAALQATDETYLWASFEGSDAVHQRYWGQMLRWLSRGKLRRDGTDAELLVEPTQARLGQPIRFQLTLSGETQQADSVELVLETTDRQQSTLKLNAIKPASKVYRIIEAELPPGNYRATYLGSGIEPLASEEFVVSAPPSEQANLRVDLPALKELAAQSRGKFYLERQAEQLFEELPPGRTMRLGSLPPKPIWNHAWVALLFVTILASEWWLRRTARML</sequence>
<dbReference type="InterPro" id="IPR002035">
    <property type="entry name" value="VWF_A"/>
</dbReference>